<reference evidence="5 6" key="1">
    <citation type="submission" date="2018-04" db="EMBL/GenBank/DDBJ databases">
        <title>Bacteria isolated from cave deposits of Manipur.</title>
        <authorList>
            <person name="Sahoo D."/>
            <person name="Sarangthem I."/>
            <person name="Nandeibam J."/>
        </authorList>
    </citation>
    <scope>NUCLEOTIDE SEQUENCE [LARGE SCALE GENOMIC DNA]</scope>
    <source>
        <strain evidence="6">mrc11</strain>
    </source>
</reference>
<dbReference type="PANTHER" id="PTHR46847:SF1">
    <property type="entry name" value="D-ALLOSE-BINDING PERIPLASMIC PROTEIN-RELATED"/>
    <property type="match status" value="1"/>
</dbReference>
<evidence type="ECO:0000256" key="3">
    <source>
        <dbReference type="ARBA" id="ARBA00022729"/>
    </source>
</evidence>
<dbReference type="CDD" id="cd06316">
    <property type="entry name" value="PBP1_ABC_sugar_binding-like"/>
    <property type="match status" value="1"/>
</dbReference>
<evidence type="ECO:0000313" key="5">
    <source>
        <dbReference type="EMBL" id="RAM38871.1"/>
    </source>
</evidence>
<protein>
    <submittedName>
        <fullName evidence="5">Sugar ABC transporter substrate-binding protein</fullName>
    </submittedName>
</protein>
<comment type="caution">
    <text evidence="5">The sequence shown here is derived from an EMBL/GenBank/DDBJ whole genome shotgun (WGS) entry which is preliminary data.</text>
</comment>
<dbReference type="Proteomes" id="UP000249166">
    <property type="component" value="Unassembled WGS sequence"/>
</dbReference>
<name>A0A328HL20_ARTGO</name>
<dbReference type="Gene3D" id="3.40.50.2300">
    <property type="match status" value="2"/>
</dbReference>
<accession>A0A328HL20</accession>
<keyword evidence="3" id="KW-0732">Signal</keyword>
<sequence>MESWKMSKHQSRLALLAVTGLLITTGCSSGSGTTAGAGSPVAALDAATLGPSEIIGVGPDGDPAATIDDLALTPAEADKVRAGNFEVGLVMHTLNLDWSKLQIKGITDTFNKYGVKIKSTTAAEYKVDKQTSDLENTIQQKPDGIISIPVDNTAMAPAFKKVQAAGIKLVFMDNVPEGLKHPADYSSMISADSQGNGQIAAEILAAQIPKDGTVGIVDFGVDFFVTNQRTLGVTDWLAKNRPDIKVKKTTFTDTSKVSQTAGDFLTANPDVRGLFVVWDAPAMDTLSAMRAQGINIPVTTIDLGLESALELASGGPLKGLGAQRPYDQGVAEAMAMVNALIGKKPPAWVGVKSLAVMQSNLLEAYGEVWKTDPPQEVSDACEQAGNACR</sequence>
<evidence type="ECO:0000256" key="1">
    <source>
        <dbReference type="ARBA" id="ARBA00004196"/>
    </source>
</evidence>
<comment type="subcellular location">
    <subcellularLocation>
        <location evidence="1">Cell envelope</location>
    </subcellularLocation>
</comment>
<dbReference type="EMBL" id="QLNP01000032">
    <property type="protein sequence ID" value="RAM38871.1"/>
    <property type="molecule type" value="Genomic_DNA"/>
</dbReference>
<dbReference type="PROSITE" id="PS51257">
    <property type="entry name" value="PROKAR_LIPOPROTEIN"/>
    <property type="match status" value="1"/>
</dbReference>
<dbReference type="InterPro" id="IPR028082">
    <property type="entry name" value="Peripla_BP_I"/>
</dbReference>
<gene>
    <name evidence="5" type="ORF">DBZ45_02600</name>
</gene>
<dbReference type="InterPro" id="IPR025997">
    <property type="entry name" value="SBP_2_dom"/>
</dbReference>
<dbReference type="GO" id="GO:0030313">
    <property type="term" value="C:cell envelope"/>
    <property type="evidence" value="ECO:0007669"/>
    <property type="project" value="UniProtKB-SubCell"/>
</dbReference>
<dbReference type="SUPFAM" id="SSF53822">
    <property type="entry name" value="Periplasmic binding protein-like I"/>
    <property type="match status" value="1"/>
</dbReference>
<comment type="similarity">
    <text evidence="2">Belongs to the bacterial solute-binding protein 2 family.</text>
</comment>
<dbReference type="Pfam" id="PF13407">
    <property type="entry name" value="Peripla_BP_4"/>
    <property type="match status" value="1"/>
</dbReference>
<evidence type="ECO:0000259" key="4">
    <source>
        <dbReference type="Pfam" id="PF13407"/>
    </source>
</evidence>
<evidence type="ECO:0000313" key="6">
    <source>
        <dbReference type="Proteomes" id="UP000249166"/>
    </source>
</evidence>
<organism evidence="5 6">
    <name type="scientific">Arthrobacter globiformis</name>
    <dbReference type="NCBI Taxonomy" id="1665"/>
    <lineage>
        <taxon>Bacteria</taxon>
        <taxon>Bacillati</taxon>
        <taxon>Actinomycetota</taxon>
        <taxon>Actinomycetes</taxon>
        <taxon>Micrococcales</taxon>
        <taxon>Micrococcaceae</taxon>
        <taxon>Arthrobacter</taxon>
    </lineage>
</organism>
<dbReference type="GO" id="GO:0030246">
    <property type="term" value="F:carbohydrate binding"/>
    <property type="evidence" value="ECO:0007669"/>
    <property type="project" value="UniProtKB-ARBA"/>
</dbReference>
<dbReference type="PANTHER" id="PTHR46847">
    <property type="entry name" value="D-ALLOSE-BINDING PERIPLASMIC PROTEIN-RELATED"/>
    <property type="match status" value="1"/>
</dbReference>
<proteinExistence type="inferred from homology"/>
<evidence type="ECO:0000256" key="2">
    <source>
        <dbReference type="ARBA" id="ARBA00007639"/>
    </source>
</evidence>
<dbReference type="OrthoDB" id="1957427at2"/>
<dbReference type="AlphaFoldDB" id="A0A328HL20"/>
<feature type="domain" description="Periplasmic binding protein" evidence="4">
    <location>
        <begin position="87"/>
        <end position="344"/>
    </location>
</feature>